<feature type="disulfide bond" evidence="17">
    <location>
        <begin position="1996"/>
        <end position="2005"/>
    </location>
</feature>
<accession>A0A7N6F8H9</accession>
<feature type="domain" description="Laminin EGF-like" evidence="21">
    <location>
        <begin position="546"/>
        <end position="591"/>
    </location>
</feature>
<dbReference type="InterPro" id="IPR000742">
    <property type="entry name" value="EGF"/>
</dbReference>
<dbReference type="InterPro" id="IPR056863">
    <property type="entry name" value="LMN_ATRN_NET-like_EGF"/>
</dbReference>
<comment type="subcellular location">
    <subcellularLocation>
        <location evidence="1">Secreted</location>
        <location evidence="1">Extracellular space</location>
        <location evidence="1">Extracellular matrix</location>
        <location evidence="1">Basement membrane</location>
    </subcellularLocation>
</comment>
<feature type="domain" description="Laminin EGF-like" evidence="21">
    <location>
        <begin position="637"/>
        <end position="681"/>
    </location>
</feature>
<dbReference type="FunFam" id="2.10.25.10:FF:000430">
    <property type="entry name" value="Laminin subunit alpha 5"/>
    <property type="match status" value="1"/>
</dbReference>
<feature type="disulfide bond" evidence="17">
    <location>
        <begin position="522"/>
        <end position="531"/>
    </location>
</feature>
<dbReference type="FunFam" id="2.10.25.10:FF:000090">
    <property type="entry name" value="laminin subunit alpha"/>
    <property type="match status" value="1"/>
</dbReference>
<dbReference type="GO" id="GO:0043259">
    <property type="term" value="C:laminin-10 complex"/>
    <property type="evidence" value="ECO:0007669"/>
    <property type="project" value="UniProtKB-ARBA"/>
</dbReference>
<dbReference type="FunFam" id="2.10.25.10:FF:000388">
    <property type="entry name" value="Laminin subunit alpha"/>
    <property type="match status" value="1"/>
</dbReference>
<dbReference type="PROSITE" id="PS50025">
    <property type="entry name" value="LAM_G_DOMAIN"/>
    <property type="match status" value="2"/>
</dbReference>
<feature type="domain" description="Laminin EGF-like" evidence="21">
    <location>
        <begin position="1971"/>
        <end position="2024"/>
    </location>
</feature>
<dbReference type="FunFam" id="2.10.25.10:FF:000405">
    <property type="entry name" value="Laminin subunit alpha 5"/>
    <property type="match status" value="1"/>
</dbReference>
<feature type="domain" description="Laminin EGF-like" evidence="21">
    <location>
        <begin position="1579"/>
        <end position="1629"/>
    </location>
</feature>
<evidence type="ECO:0000256" key="13">
    <source>
        <dbReference type="ARBA" id="ARBA00072596"/>
    </source>
</evidence>
<name>A0A7N6F8H9_ANATE</name>
<evidence type="ECO:0000256" key="15">
    <source>
        <dbReference type="ARBA" id="ARBA00078366"/>
    </source>
</evidence>
<feature type="domain" description="Laminin EGF-like" evidence="21">
    <location>
        <begin position="1864"/>
        <end position="1914"/>
    </location>
</feature>
<dbReference type="PANTHER" id="PTHR10574">
    <property type="entry name" value="NETRIN/LAMININ-RELATED"/>
    <property type="match status" value="1"/>
</dbReference>
<dbReference type="InterPro" id="IPR050440">
    <property type="entry name" value="Laminin/Netrin_ECM"/>
</dbReference>
<dbReference type="PROSITE" id="PS00022">
    <property type="entry name" value="EGF_1"/>
    <property type="match status" value="3"/>
</dbReference>
<dbReference type="SUPFAM" id="SSF57196">
    <property type="entry name" value="EGF/Laminin"/>
    <property type="match status" value="20"/>
</dbReference>
<feature type="disulfide bond" evidence="17">
    <location>
        <begin position="1554"/>
        <end position="1563"/>
    </location>
</feature>
<dbReference type="InterPro" id="IPR009254">
    <property type="entry name" value="Laminin_aI"/>
</dbReference>
<dbReference type="PROSITE" id="PS51117">
    <property type="entry name" value="LAMININ_NTER"/>
    <property type="match status" value="1"/>
</dbReference>
<evidence type="ECO:0000256" key="7">
    <source>
        <dbReference type="ARBA" id="ARBA00022889"/>
    </source>
</evidence>
<feature type="disulfide bond" evidence="17">
    <location>
        <begin position="592"/>
        <end position="604"/>
    </location>
</feature>
<dbReference type="SMART" id="SM00282">
    <property type="entry name" value="LamG"/>
    <property type="match status" value="2"/>
</dbReference>
<feature type="disulfide bond" evidence="17">
    <location>
        <begin position="682"/>
        <end position="694"/>
    </location>
</feature>
<evidence type="ECO:0000256" key="16">
    <source>
        <dbReference type="ARBA" id="ARBA00081617"/>
    </source>
</evidence>
<feature type="disulfide bond" evidence="17">
    <location>
        <begin position="1883"/>
        <end position="1892"/>
    </location>
</feature>
<evidence type="ECO:0000256" key="19">
    <source>
        <dbReference type="SAM" id="SignalP"/>
    </source>
</evidence>
<dbReference type="GO" id="GO:0009887">
    <property type="term" value="P:animal organ morphogenesis"/>
    <property type="evidence" value="ECO:0007669"/>
    <property type="project" value="TreeGrafter"/>
</dbReference>
<feature type="domain" description="Laminin EGF-like" evidence="21">
    <location>
        <begin position="1441"/>
        <end position="1486"/>
    </location>
</feature>
<feature type="disulfide bond" evidence="17">
    <location>
        <begin position="1462"/>
        <end position="1471"/>
    </location>
</feature>
<dbReference type="SMART" id="SM00281">
    <property type="entry name" value="LamB"/>
    <property type="match status" value="1"/>
</dbReference>
<dbReference type="FunFam" id="2.10.25.10:FF:000034">
    <property type="entry name" value="Laminin subunit alpha 3"/>
    <property type="match status" value="2"/>
</dbReference>
<dbReference type="GO" id="GO:0035239">
    <property type="term" value="P:tube morphogenesis"/>
    <property type="evidence" value="ECO:0007669"/>
    <property type="project" value="UniProtKB-ARBA"/>
</dbReference>
<dbReference type="Proteomes" id="UP000265040">
    <property type="component" value="Chromosome 7"/>
</dbReference>
<dbReference type="GO" id="GO:0005576">
    <property type="term" value="C:extracellular region"/>
    <property type="evidence" value="ECO:0007669"/>
    <property type="project" value="UniProtKB-ARBA"/>
</dbReference>
<feature type="disulfide bond" evidence="17">
    <location>
        <begin position="1579"/>
        <end position="1591"/>
    </location>
</feature>
<dbReference type="GO" id="GO:0030334">
    <property type="term" value="P:regulation of cell migration"/>
    <property type="evidence" value="ECO:0007669"/>
    <property type="project" value="InterPro"/>
</dbReference>
<dbReference type="FunFam" id="2.60.120.260:FF:000022">
    <property type="entry name" value="Laminin subunit alpha 5"/>
    <property type="match status" value="1"/>
</dbReference>
<evidence type="ECO:0000256" key="9">
    <source>
        <dbReference type="ARBA" id="ARBA00023157"/>
    </source>
</evidence>
<dbReference type="PANTHER" id="PTHR10574:SF406">
    <property type="entry name" value="LAMININ SUBUNIT ALPHA 5"/>
    <property type="match status" value="1"/>
</dbReference>
<keyword evidence="9 17" id="KW-1015">Disulfide bond</keyword>
<keyword evidence="10" id="KW-0325">Glycoprotein</keyword>
<evidence type="ECO:0000259" key="21">
    <source>
        <dbReference type="PROSITE" id="PS50027"/>
    </source>
</evidence>
<dbReference type="CDD" id="cd00055">
    <property type="entry name" value="EGF_Lam"/>
    <property type="match status" value="20"/>
</dbReference>
<proteinExistence type="predicted"/>
<evidence type="ECO:0000256" key="1">
    <source>
        <dbReference type="ARBA" id="ARBA00004302"/>
    </source>
</evidence>
<dbReference type="FunFam" id="2.10.25.10:FF:000051">
    <property type="entry name" value="Laminin subunit alpha 4"/>
    <property type="match status" value="1"/>
</dbReference>
<evidence type="ECO:0000256" key="8">
    <source>
        <dbReference type="ARBA" id="ARBA00023054"/>
    </source>
</evidence>
<dbReference type="FunFam" id="2.10.25.10:FF:000209">
    <property type="entry name" value="Laminin subunit alpha 5"/>
    <property type="match status" value="1"/>
</dbReference>
<feature type="disulfide bond" evidence="17">
    <location>
        <begin position="1600"/>
        <end position="1609"/>
    </location>
</feature>
<dbReference type="Pfam" id="PF00053">
    <property type="entry name" value="EGF_laminin"/>
    <property type="match status" value="19"/>
</dbReference>
<sequence>MMLWSGPAALGAPLSPALRSQARLSLLVWPLLATCCRLVSAQELPTNGVNGYSLHPPYFNLAEGTKITATATCGLDDTGRTVQDLYCKLVGGPVSGDPSQTIQGQYCDICSQGDSDRAHPITNAIDGTERWWQSPPLSRSTEYNEVNVTLDLGQLFHVAYVLIKFANSPRPDLWVLERSTDFGQTYQPWQYFASSKRDCIERFGQRTIQRINNDNDIICTTEYSRIVPLENGEIVVSLVNGRPGALNFSYSPVLRDFTKATNIRLRFLRTNTLLGHLMGKALRDPTVTRRYYYSIKDISIGGRCVCNGHAEACNAKDPSDPYKLQCDCQHNTCGVSCDQCCPGYHQLPWKPATTYSANECEPCNCHRHSFDCYYDPEVEQRRGSIDINGHHQGGGVCLNCQHHTTGVNCEQCIPTHYRSPDHPIDSPLACSPCDCQSEFTDGTCEDLTGRCFCKPNYTGEKCDSCASGFINFPDCYPVPVYPNNNNNGEAKPAGEIINCECSAAGTVDNSCRPDPRTQTCICKPGFTGDHCDTCAPGFHGLNCQACQCSGPGCLDGSCDMLTGHGVCRSGFQGYDCDQCAPGYFNYPLCQLCGCSSVGSLPEGCDASGRCLCKPEFQGPRCEQCRSGFHSYPNCQVCTCDPRTSVDTSCTPSGHCNCRPNYSGAACDQCAPGYYGYPSCTPCQCSAEGSHYSSCDQVTGQCVCLPNVVGLRCDSCAHGSYGFPNCQAGTCHPAGSVQNVGHCECRRHVEGPACDKCKPLYWNLSPDTPEGCSNCECNIAGTVSGVAECSQETGQCYCKPNTCSGTCSTCKDGYYNLHEHNYFGCQGCLCDIGGSAGQACGERNGRCRCRPNVEGPKCNLPRPDHYFPDLHHLKFEIEEGTMLDGRPVRFGYSPLEFPGFSWRGYAQMSPIQVLVSMLVSSPDLFHVVLRYVNPGSSDVRARLLIREDNWNYQCSNCSEQSKQIVFAPSAEPTFVNVPQNNFVEPFVLNPGTWTVVIEAEGILLDYLVLLPSAYYEAPILQIRVTEPCTYSSLPDASQNCLLYRYLSLHAFTSISGNDASCRSDNHLPRPCQTEKVTPRHPEMAVCSGYDISVVLRKRLSAPGHYVLVVEYASEEELPQTLSVAVNMPRLVPSLLLLSTLPNHLVSVCLCSFLCRVAAVDEHNRVAVFSLPADSEIQLISDRASFFLHKVYLVPKDQFTMEYVEPKVYCISTHGQFSPDSSSCVPSRFQTPSDSLVLKEGQSSSVQEPILASPLLLSGSNTRGICLTAKAQIYSLTLCLFCLCYTITQNAAVYSTRVHTLGRYVFILHYHQPRYRTFPVQVYINGGRIWQGHANASFCPHAYGCRNVLVSENQIILDVTDHEVFLTVQIPAGRTLWLDYVLVVPESSYSSSYLNEEPLDKSYNFISNCGQNSFYINPSTTSPFCLSSAVSLSAFFNNGALPCACHEVGAESDTCEPFGGQCRCKPNVIGRDCSMCATGFWGFPNCRPCNCGTRLCEPVTGDCICPPRTLRPECTECEMQTFGCHPVVGCEVCNCSRPGIVSPDVSCDTLSGQCRCKNNIVGRQCDRCASGFYGYPNCRPCNCNEAGTEEEVCNPFTGQCLCKENVQGSRCDQCRVGTFHLDPTNPKGCTSCFCFGATDRCRSSDKRRTEIMDMEGWVLLGADRQEVPVTVYPGQDLVEADLSDVPDVYQDLHWHAPKTYLGDKVSSYGGYLRYRLHTQTMRGDAFPLPAEASRPDIILKGNQMTLVFIEREYSSPEKPHPGIVHMVEGSFRHAQTGNPVSREELMMVLVSLESLQIRALHSQSAHAVSLRGAVLEGAESLPSGRHANNVEICMCPANYLGDSCQKCAPGYYRDTIGLFLGKCVPCNCNGHSDHCLDGSGICENCQHNTIGDHCERCQGGFLGNNSLDGQAVSCSSCPCPLRVPSNNFAEGCVQKNDRMQCLCMPGYAGPHCERCAPGFYGNPMVLGSRCQPCHCHSNTDPNMLFTDCHPLTGECLSCMHNTAGPHCDVCAPGYYGDAITAKNCTKCNCSPCGTESCDPHTGHCRCKPGVTGPRCERCEDGSFGFDSCSGCRQCDCNASGALVQPCDPQTGQCACQPGVNGPNCRQCAPGHWDYGPNGCKKCNCRGGRCDPRTGECRCPEGMTGKQCDSCLQKHSVPVEHHHEMHCEPCDSCVTVLLADLEKMDDEFHSVAGLMSSLNASSMAWTQLNNLNKSLEEIAVSLQTFPRVILLFYICYTGQINFCHFSVDILLMANRSSLNNTEDEQEEDERERMMREAQVMLREMRFRSCAGQKKVADKEKTEAEKLLDRVNKELASSQKENSDLSKAIRDRLARFHSDMMDLRDTLNKAVNNTATAAEINSVNEKGLEDTKQREVNDQLNMAEDDVAHVNDVLSMLQDSKEEYEKLAAQLDGARAPLAKKVQNFSGMNASKHLVELAEEHAQLLYTLLCLYLFLPLFCCTDMKPQLEDAQKRLKEIKTKQNQLMKNLTAIQNSLNSTTSTTTHIQYTKQLHHSAAYRDSKCQMSFKLEAQPTINRYNRRATLPARYTHTHTHTHPRIQYNTNTTEAGLENAAGSHILMLAPPPSTIQVSVSMKFNGASAVQVRTPRNVADLAAYTSLKLYITPSAQTMLDNSTHKEYLGMVLEGKRLRWYFNIGGKTADVQMPENVLSNEKFYSVVLERILQYGQMSMSSEVINGGQTVTKADVEAEGDQGLLNLLINDTVFYVGGYPRTFIPPPPLALSNFTGCIELDTLNEEVLSLYDFENVFNINTTLEKPCGRSKPVLTQPWVNDAAYFDGTGFAEINFSDNQDQRTTAQRFEQEVKLLSDKGILLLLRTQTCSWCFSPKLSTNLFLSVWMTCLLFLPKRVVVRSGRSSLYNQQFPDIPVFSSSYYLGGVPQLKMLKSYFPKQGSLKGCFRNVKVSGSHIDLKTMTSSGVSFGCDSNLLVAREAHFTGQSYLDFNLTNIPSINNNFYTSFSFRTGQKDGLMFYHHDQEGVCQVYLDGGYVVVRAGNIGVKTQKTYNDDNSHNIAIYSNINGIRLYVDDILEKVQVVPGDSTGRDATLQGLTFVGGMPSDSLKNLTGCISNKNNVLQLDVDAASENSVGPRQSRSAGTKETVYLGGVPVPGLPAGLQAFHGCIRQATVNHRPAMLSKPLSVHGAVGTQGCPHM</sequence>
<dbReference type="GO" id="GO:0016477">
    <property type="term" value="P:cell migration"/>
    <property type="evidence" value="ECO:0007669"/>
    <property type="project" value="UniProtKB-ARBA"/>
</dbReference>
<dbReference type="FunFam" id="2.10.25.10:FF:000083">
    <property type="entry name" value="Laminin subunit alpha"/>
    <property type="match status" value="2"/>
</dbReference>
<feature type="disulfide bond" evidence="17">
    <location>
        <begin position="1443"/>
        <end position="1460"/>
    </location>
</feature>
<keyword evidence="4 19" id="KW-0732">Signal</keyword>
<feature type="disulfide bond" evidence="17">
    <location>
        <begin position="612"/>
        <end position="621"/>
    </location>
</feature>
<evidence type="ECO:0000256" key="3">
    <source>
        <dbReference type="ARBA" id="ARBA00022530"/>
    </source>
</evidence>
<evidence type="ECO:0000256" key="12">
    <source>
        <dbReference type="ARBA" id="ARBA00063580"/>
    </source>
</evidence>
<dbReference type="GO" id="GO:0048732">
    <property type="term" value="P:gland development"/>
    <property type="evidence" value="ECO:0007669"/>
    <property type="project" value="UniProtKB-ARBA"/>
</dbReference>
<dbReference type="InterPro" id="IPR008211">
    <property type="entry name" value="Laminin_N"/>
</dbReference>
<dbReference type="PROSITE" id="PS01248">
    <property type="entry name" value="EGF_LAM_1"/>
    <property type="match status" value="7"/>
</dbReference>
<evidence type="ECO:0000256" key="2">
    <source>
        <dbReference type="ARBA" id="ARBA00022525"/>
    </source>
</evidence>
<feature type="domain" description="Laminin EGF-like" evidence="21">
    <location>
        <begin position="2025"/>
        <end position="2071"/>
    </location>
</feature>
<dbReference type="Pfam" id="PF00055">
    <property type="entry name" value="Laminin_N"/>
    <property type="match status" value="1"/>
</dbReference>
<feature type="disulfide bond" evidence="17">
    <location>
        <begin position="546"/>
        <end position="558"/>
    </location>
</feature>
<feature type="domain" description="Laminin EGF-like" evidence="21">
    <location>
        <begin position="682"/>
        <end position="732"/>
    </location>
</feature>
<feature type="disulfide bond" evidence="17">
    <location>
        <begin position="2093"/>
        <end position="2102"/>
    </location>
</feature>
<dbReference type="FunFam" id="2.10.25.10:FF:000084">
    <property type="entry name" value="Laminin subunit alpha 3"/>
    <property type="match status" value="1"/>
</dbReference>
<feature type="domain" description="Laminin EGF-like" evidence="21">
    <location>
        <begin position="774"/>
        <end position="826"/>
    </location>
</feature>
<feature type="disulfide bond" evidence="17">
    <location>
        <begin position="684"/>
        <end position="701"/>
    </location>
</feature>
<feature type="disulfide bond" evidence="17">
    <location>
        <begin position="637"/>
        <end position="649"/>
    </location>
</feature>
<feature type="disulfide bond" evidence="17">
    <location>
        <begin position="499"/>
        <end position="511"/>
    </location>
</feature>
<dbReference type="PROSITE" id="PS50027">
    <property type="entry name" value="EGF_LAM_2"/>
    <property type="match status" value="14"/>
</dbReference>
<dbReference type="FunFam" id="2.10.25.10:FF:000074">
    <property type="entry name" value="Laminin subunit alpha"/>
    <property type="match status" value="1"/>
</dbReference>
<feature type="disulfide bond" evidence="17">
    <location>
        <begin position="567"/>
        <end position="576"/>
    </location>
</feature>
<dbReference type="GO" id="GO:0005201">
    <property type="term" value="F:extracellular matrix structural constituent"/>
    <property type="evidence" value="ECO:0007669"/>
    <property type="project" value="TreeGrafter"/>
</dbReference>
<evidence type="ECO:0000313" key="25">
    <source>
        <dbReference type="Proteomes" id="UP000265040"/>
    </source>
</evidence>
<protein>
    <recommendedName>
        <fullName evidence="13">Laminin subunit alpha-5</fullName>
    </recommendedName>
    <alternativeName>
        <fullName evidence="14">Laminin-10 subunit alpha</fullName>
    </alternativeName>
    <alternativeName>
        <fullName evidence="16">Laminin-11 subunit alpha</fullName>
    </alternativeName>
    <alternativeName>
        <fullName evidence="15">Laminin-15 subunit alpha</fullName>
    </alternativeName>
</protein>
<reference evidence="24" key="1">
    <citation type="submission" date="2021-04" db="EMBL/GenBank/DDBJ databases">
        <authorList>
            <consortium name="Wellcome Sanger Institute Data Sharing"/>
        </authorList>
    </citation>
    <scope>NUCLEOTIDE SEQUENCE [LARGE SCALE GENOMIC DNA]</scope>
</reference>
<dbReference type="GO" id="GO:0007155">
    <property type="term" value="P:cell adhesion"/>
    <property type="evidence" value="ECO:0007669"/>
    <property type="project" value="UniProtKB-KW"/>
</dbReference>
<evidence type="ECO:0000256" key="10">
    <source>
        <dbReference type="ARBA" id="ARBA00023180"/>
    </source>
</evidence>
<feature type="disulfide bond" evidence="17">
    <location>
        <begin position="1441"/>
        <end position="1453"/>
    </location>
</feature>
<feature type="disulfide bond" evidence="17">
    <location>
        <begin position="703"/>
        <end position="712"/>
    </location>
</feature>
<evidence type="ECO:0000256" key="11">
    <source>
        <dbReference type="ARBA" id="ARBA00023292"/>
    </source>
</evidence>
<dbReference type="Pfam" id="PF06008">
    <property type="entry name" value="Laminin_I"/>
    <property type="match status" value="1"/>
</dbReference>
<dbReference type="GO" id="GO:0007411">
    <property type="term" value="P:axon guidance"/>
    <property type="evidence" value="ECO:0007669"/>
    <property type="project" value="TreeGrafter"/>
</dbReference>
<organism evidence="24 25">
    <name type="scientific">Anabas testudineus</name>
    <name type="common">Climbing perch</name>
    <name type="synonym">Anthias testudineus</name>
    <dbReference type="NCBI Taxonomy" id="64144"/>
    <lineage>
        <taxon>Eukaryota</taxon>
        <taxon>Metazoa</taxon>
        <taxon>Chordata</taxon>
        <taxon>Craniata</taxon>
        <taxon>Vertebrata</taxon>
        <taxon>Euteleostomi</taxon>
        <taxon>Actinopterygii</taxon>
        <taxon>Neopterygii</taxon>
        <taxon>Teleostei</taxon>
        <taxon>Neoteleostei</taxon>
        <taxon>Acanthomorphata</taxon>
        <taxon>Anabantaria</taxon>
        <taxon>Anabantiformes</taxon>
        <taxon>Anabantoidei</taxon>
        <taxon>Anabantidae</taxon>
        <taxon>Anabas</taxon>
    </lineage>
</organism>
<keyword evidence="2" id="KW-0964">Secreted</keyword>
<feature type="coiled-coil region" evidence="18">
    <location>
        <begin position="2260"/>
        <end position="2324"/>
    </location>
</feature>
<dbReference type="GO" id="GO:0060541">
    <property type="term" value="P:respiratory system development"/>
    <property type="evidence" value="ECO:0007669"/>
    <property type="project" value="UniProtKB-ARBA"/>
</dbReference>
<dbReference type="Ensembl" id="ENSATET00000038336.2">
    <property type="protein sequence ID" value="ENSATEP00000043191.2"/>
    <property type="gene ID" value="ENSATEG00000024758.3"/>
</dbReference>
<comment type="subunit">
    <text evidence="12">Laminin is a complex glycoprotein, consisting of three different polypeptide chains (alpha, beta, gamma), which are bound to each other by disulfide bonds into a cross-shaped molecule comprising one long and three short arms with globules at each end. Alpha-5 is a subunit of laminin-10 (laminin-511), laminin-11 (laminin-521) and laminin-15 (laminin-523).</text>
</comment>
<feature type="domain" description="Laminin G" evidence="20">
    <location>
        <begin position="2586"/>
        <end position="2772"/>
    </location>
</feature>
<feature type="domain" description="Laminin EGF-like" evidence="21">
    <location>
        <begin position="2072"/>
        <end position="2119"/>
    </location>
</feature>
<dbReference type="SMART" id="SM00181">
    <property type="entry name" value="EGF"/>
    <property type="match status" value="14"/>
</dbReference>
<gene>
    <name evidence="24" type="primary">LAMA5</name>
</gene>
<evidence type="ECO:0000256" key="4">
    <source>
        <dbReference type="ARBA" id="ARBA00022729"/>
    </source>
</evidence>
<feature type="domain" description="Laminin EGF-like" evidence="21">
    <location>
        <begin position="592"/>
        <end position="636"/>
    </location>
</feature>
<evidence type="ECO:0000259" key="22">
    <source>
        <dbReference type="PROSITE" id="PS51115"/>
    </source>
</evidence>
<keyword evidence="11 17" id="KW-0424">Laminin EGF-like domain</keyword>
<dbReference type="GeneTree" id="ENSGT00940000156537"/>
<evidence type="ECO:0000313" key="24">
    <source>
        <dbReference type="Ensembl" id="ENSATEP00000043191.2"/>
    </source>
</evidence>
<dbReference type="Gene3D" id="2.10.25.10">
    <property type="entry name" value="Laminin"/>
    <property type="match status" value="19"/>
</dbReference>
<dbReference type="Pfam" id="PF00052">
    <property type="entry name" value="Laminin_B"/>
    <property type="match status" value="1"/>
</dbReference>
<feature type="disulfide bond" evidence="17">
    <location>
        <begin position="2044"/>
        <end position="2053"/>
    </location>
</feature>
<evidence type="ECO:0000256" key="18">
    <source>
        <dbReference type="SAM" id="Coils"/>
    </source>
</evidence>
<keyword evidence="5" id="KW-0677">Repeat</keyword>
<evidence type="ECO:0000256" key="5">
    <source>
        <dbReference type="ARBA" id="ARBA00022737"/>
    </source>
</evidence>
<dbReference type="GO" id="GO:0045202">
    <property type="term" value="C:synapse"/>
    <property type="evidence" value="ECO:0007669"/>
    <property type="project" value="UniProtKB-ARBA"/>
</dbReference>
<reference evidence="24" key="3">
    <citation type="submission" date="2025-09" db="UniProtKB">
        <authorList>
            <consortium name="Ensembl"/>
        </authorList>
    </citation>
    <scope>IDENTIFICATION</scope>
</reference>
<dbReference type="SUPFAM" id="SSF49899">
    <property type="entry name" value="Concanavalin A-like lectins/glucanases"/>
    <property type="match status" value="4"/>
</dbReference>
<feature type="domain" description="Laminin G" evidence="20">
    <location>
        <begin position="2942"/>
        <end position="3160"/>
    </location>
</feature>
<evidence type="ECO:0000256" key="6">
    <source>
        <dbReference type="ARBA" id="ARBA00022869"/>
    </source>
</evidence>
<feature type="domain" description="Laminin EGF-like" evidence="21">
    <location>
        <begin position="499"/>
        <end position="545"/>
    </location>
</feature>
<dbReference type="FunFam" id="2.10.25.10:FF:000033">
    <property type="entry name" value="Laminin subunit alpha 2"/>
    <property type="match status" value="1"/>
</dbReference>
<evidence type="ECO:0000259" key="20">
    <source>
        <dbReference type="PROSITE" id="PS50025"/>
    </source>
</evidence>
<dbReference type="GO" id="GO:0005178">
    <property type="term" value="F:integrin binding"/>
    <property type="evidence" value="ECO:0007669"/>
    <property type="project" value="UniProtKB-ARBA"/>
</dbReference>
<dbReference type="SMART" id="SM00136">
    <property type="entry name" value="LamNT"/>
    <property type="match status" value="1"/>
</dbReference>
<dbReference type="InterPro" id="IPR000034">
    <property type="entry name" value="Laminin_IV"/>
</dbReference>
<evidence type="ECO:0000259" key="23">
    <source>
        <dbReference type="PROSITE" id="PS51117"/>
    </source>
</evidence>
<keyword evidence="7" id="KW-0130">Cell adhesion</keyword>
<dbReference type="FunFam" id="2.10.25.10:FF:000188">
    <property type="entry name" value="Laminin subunit gamma 2"/>
    <property type="match status" value="1"/>
</dbReference>
<dbReference type="Gene3D" id="2.60.120.260">
    <property type="entry name" value="Galactose-binding domain-like"/>
    <property type="match status" value="1"/>
</dbReference>
<feature type="disulfide bond" evidence="17">
    <location>
        <begin position="1581"/>
        <end position="1598"/>
    </location>
</feature>
<evidence type="ECO:0000256" key="17">
    <source>
        <dbReference type="PROSITE-ProRule" id="PRU00460"/>
    </source>
</evidence>
<feature type="disulfide bond" evidence="17">
    <location>
        <begin position="2074"/>
        <end position="2091"/>
    </location>
</feature>
<dbReference type="GO" id="GO:0045995">
    <property type="term" value="P:regulation of embryonic development"/>
    <property type="evidence" value="ECO:0007669"/>
    <property type="project" value="InterPro"/>
</dbReference>
<feature type="domain" description="Laminin EGF-like" evidence="21">
    <location>
        <begin position="433"/>
        <end position="477"/>
    </location>
</feature>
<dbReference type="CDD" id="cd00110">
    <property type="entry name" value="LamG"/>
    <property type="match status" value="2"/>
</dbReference>
<dbReference type="Pfam" id="PF24973">
    <property type="entry name" value="EGF_LMN_ATRN"/>
    <property type="match status" value="1"/>
</dbReference>
<feature type="chain" id="PRO_5043736419" description="Laminin subunit alpha-5" evidence="19">
    <location>
        <begin position="42"/>
        <end position="3163"/>
    </location>
</feature>
<keyword evidence="25" id="KW-1185">Reference proteome</keyword>
<feature type="domain" description="Laminin N-terminal" evidence="23">
    <location>
        <begin position="50"/>
        <end position="303"/>
    </location>
</feature>
<dbReference type="PROSITE" id="PS51115">
    <property type="entry name" value="LAMININ_IVA"/>
    <property type="match status" value="1"/>
</dbReference>
<dbReference type="InterPro" id="IPR013320">
    <property type="entry name" value="ConA-like_dom_sf"/>
</dbReference>
<feature type="domain" description="Laminin IV type A" evidence="22">
    <location>
        <begin position="1650"/>
        <end position="1830"/>
    </location>
</feature>
<reference evidence="24" key="2">
    <citation type="submission" date="2025-08" db="UniProtKB">
        <authorList>
            <consortium name="Ensembl"/>
        </authorList>
    </citation>
    <scope>IDENTIFICATION</scope>
</reference>
<dbReference type="InterPro" id="IPR001791">
    <property type="entry name" value="Laminin_G"/>
</dbReference>
<keyword evidence="8 18" id="KW-0175">Coiled coil</keyword>
<feature type="disulfide bond" evidence="17">
    <location>
        <begin position="2008"/>
        <end position="2022"/>
    </location>
</feature>
<keyword evidence="3" id="KW-0272">Extracellular matrix</keyword>
<feature type="disulfide bond" evidence="17">
    <location>
        <begin position="657"/>
        <end position="666"/>
    </location>
</feature>
<dbReference type="InterPro" id="IPR002049">
    <property type="entry name" value="LE_dom"/>
</dbReference>
<dbReference type="SMART" id="SM00180">
    <property type="entry name" value="EGF_Lam"/>
    <property type="match status" value="20"/>
</dbReference>
<dbReference type="FunFam" id="2.10.25.10:FF:000069">
    <property type="entry name" value="Laminin subunit alpha 1"/>
    <property type="match status" value="1"/>
</dbReference>
<dbReference type="FunFam" id="2.10.25.10:FF:000454">
    <property type="entry name" value="Laminin subunit alpha 1"/>
    <property type="match status" value="1"/>
</dbReference>
<feature type="signal peptide" evidence="19">
    <location>
        <begin position="1"/>
        <end position="41"/>
    </location>
</feature>
<dbReference type="GO" id="GO:0002009">
    <property type="term" value="P:morphogenesis of an epithelium"/>
    <property type="evidence" value="ECO:0007669"/>
    <property type="project" value="UniProtKB-ARBA"/>
</dbReference>
<feature type="disulfide bond" evidence="17">
    <location>
        <begin position="2072"/>
        <end position="2084"/>
    </location>
</feature>
<dbReference type="Pfam" id="PF02210">
    <property type="entry name" value="Laminin_G_2"/>
    <property type="match status" value="1"/>
</dbReference>
<keyword evidence="6" id="KW-0084">Basement membrane</keyword>
<evidence type="ECO:0000256" key="14">
    <source>
        <dbReference type="ARBA" id="ARBA00077092"/>
    </source>
</evidence>
<dbReference type="PRINTS" id="PR00011">
    <property type="entry name" value="EGFLAMININ"/>
</dbReference>
<feature type="domain" description="Laminin EGF-like" evidence="21">
    <location>
        <begin position="1531"/>
        <end position="1578"/>
    </location>
</feature>
<comment type="caution">
    <text evidence="17">Lacks conserved residue(s) required for the propagation of feature annotation.</text>
</comment>
<feature type="disulfide bond" evidence="17">
    <location>
        <begin position="453"/>
        <end position="462"/>
    </location>
</feature>
<dbReference type="Gene3D" id="2.60.120.200">
    <property type="match status" value="4"/>
</dbReference>
<feature type="disulfide bond" evidence="17">
    <location>
        <begin position="797"/>
        <end position="806"/>
    </location>
</feature>
<dbReference type="GO" id="GO:0030155">
    <property type="term" value="P:regulation of cell adhesion"/>
    <property type="evidence" value="ECO:0007669"/>
    <property type="project" value="InterPro"/>
</dbReference>